<dbReference type="SUPFAM" id="SSF51735">
    <property type="entry name" value="NAD(P)-binding Rossmann-fold domains"/>
    <property type="match status" value="1"/>
</dbReference>
<evidence type="ECO:0000256" key="9">
    <source>
        <dbReference type="RuleBase" id="RU361160"/>
    </source>
</evidence>
<dbReference type="EC" id="1.2.1.-" evidence="9"/>
<dbReference type="Pfam" id="PF02800">
    <property type="entry name" value="Gp_dh_C"/>
    <property type="match status" value="1"/>
</dbReference>
<evidence type="ECO:0000256" key="5">
    <source>
        <dbReference type="PIRSR" id="PIRSR000149-2"/>
    </source>
</evidence>
<dbReference type="STRING" id="563192.HMPREF0179_02012"/>
<name>E5Y748_BILW3</name>
<dbReference type="CDD" id="cd18126">
    <property type="entry name" value="GAPDH_I_C"/>
    <property type="match status" value="1"/>
</dbReference>
<feature type="binding site" evidence="5">
    <location>
        <position position="236"/>
    </location>
    <ligand>
        <name>D-glyceraldehyde 3-phosphate</name>
        <dbReference type="ChEBI" id="CHEBI:59776"/>
    </ligand>
</feature>
<dbReference type="GO" id="GO:0016620">
    <property type="term" value="F:oxidoreductase activity, acting on the aldehyde or oxo group of donors, NAD or NADP as acceptor"/>
    <property type="evidence" value="ECO:0007669"/>
    <property type="project" value="InterPro"/>
</dbReference>
<gene>
    <name evidence="11" type="ORF">HMPREF0179_02012</name>
</gene>
<dbReference type="GO" id="GO:0051287">
    <property type="term" value="F:NAD binding"/>
    <property type="evidence" value="ECO:0007669"/>
    <property type="project" value="InterPro"/>
</dbReference>
<dbReference type="GO" id="GO:0050661">
    <property type="term" value="F:NADP binding"/>
    <property type="evidence" value="ECO:0007669"/>
    <property type="project" value="InterPro"/>
</dbReference>
<reference evidence="11 12" key="2">
    <citation type="submission" date="2013-04" db="EMBL/GenBank/DDBJ databases">
        <title>The Genome Sequence of Bilophila wadsworthia 3_1_6.</title>
        <authorList>
            <consortium name="The Broad Institute Genomics Platform"/>
            <person name="Earl A."/>
            <person name="Ward D."/>
            <person name="Feldgarden M."/>
            <person name="Gevers D."/>
            <person name="Sibley C."/>
            <person name="Strauss J."/>
            <person name="Allen-Vercoe E."/>
            <person name="Walker B."/>
            <person name="Young S."/>
            <person name="Zeng Q."/>
            <person name="Gargeya S."/>
            <person name="Fitzgerald M."/>
            <person name="Haas B."/>
            <person name="Abouelleil A."/>
            <person name="Allen A.W."/>
            <person name="Alvarado L."/>
            <person name="Arachchi H.M."/>
            <person name="Berlin A.M."/>
            <person name="Chapman S.B."/>
            <person name="Gainer-Dewar J."/>
            <person name="Goldberg J."/>
            <person name="Griggs A."/>
            <person name="Gujja S."/>
            <person name="Hansen M."/>
            <person name="Howarth C."/>
            <person name="Imamovic A."/>
            <person name="Ireland A."/>
            <person name="Larimer J."/>
            <person name="McCowan C."/>
            <person name="Murphy C."/>
            <person name="Pearson M."/>
            <person name="Poon T.W."/>
            <person name="Priest M."/>
            <person name="Roberts A."/>
            <person name="Saif S."/>
            <person name="Shea T."/>
            <person name="Sisk P."/>
            <person name="Sykes S."/>
            <person name="Wortman J."/>
            <person name="Nusbaum C."/>
            <person name="Birren B."/>
        </authorList>
    </citation>
    <scope>NUCLEOTIDE SEQUENCE [LARGE SCALE GENOMIC DNA]</scope>
    <source>
        <strain evidence="11 12">3_1_6</strain>
    </source>
</reference>
<dbReference type="InterPro" id="IPR020830">
    <property type="entry name" value="GlycerAld_3-P_DH_AS"/>
</dbReference>
<reference evidence="11 12" key="1">
    <citation type="submission" date="2010-10" db="EMBL/GenBank/DDBJ databases">
        <authorList>
            <consortium name="The Broad Institute Genome Sequencing Platform"/>
            <person name="Ward D."/>
            <person name="Earl A."/>
            <person name="Feldgarden M."/>
            <person name="Young S.K."/>
            <person name="Gargeya S."/>
            <person name="Zeng Q."/>
            <person name="Alvarado L."/>
            <person name="Berlin A."/>
            <person name="Bochicchio J."/>
            <person name="Chapman S.B."/>
            <person name="Chen Z."/>
            <person name="Freedman E."/>
            <person name="Gellesch M."/>
            <person name="Goldberg J."/>
            <person name="Griggs A."/>
            <person name="Gujja S."/>
            <person name="Heilman E."/>
            <person name="Heiman D."/>
            <person name="Howarth C."/>
            <person name="Mehta T."/>
            <person name="Neiman D."/>
            <person name="Pearson M."/>
            <person name="Roberts A."/>
            <person name="Saif S."/>
            <person name="Shea T."/>
            <person name="Shenoy N."/>
            <person name="Sisk P."/>
            <person name="Stolte C."/>
            <person name="Sykes S."/>
            <person name="White J."/>
            <person name="Yandava C."/>
            <person name="Allen-Vercoe E."/>
            <person name="Sibley C."/>
            <person name="Ambrose C.E."/>
            <person name="Strauss J."/>
            <person name="Daigneault M."/>
            <person name="Haas B."/>
            <person name="Nusbaum C."/>
            <person name="Birren B."/>
        </authorList>
    </citation>
    <scope>NUCLEOTIDE SEQUENCE [LARGE SCALE GENOMIC DNA]</scope>
    <source>
        <strain evidence="11 12">3_1_6</strain>
    </source>
</reference>
<dbReference type="EMBL" id="ADCP02000001">
    <property type="protein sequence ID" value="EFV44188.1"/>
    <property type="molecule type" value="Genomic_DNA"/>
</dbReference>
<dbReference type="PRINTS" id="PR00078">
    <property type="entry name" value="G3PDHDRGNASE"/>
</dbReference>
<evidence type="ECO:0000256" key="6">
    <source>
        <dbReference type="PIRSR" id="PIRSR000149-3"/>
    </source>
</evidence>
<keyword evidence="12" id="KW-1185">Reference proteome</keyword>
<feature type="binding site" evidence="6">
    <location>
        <position position="318"/>
    </location>
    <ligand>
        <name>NAD(+)</name>
        <dbReference type="ChEBI" id="CHEBI:57540"/>
    </ligand>
</feature>
<dbReference type="AlphaFoldDB" id="E5Y748"/>
<dbReference type="CDD" id="cd05214">
    <property type="entry name" value="GAPDH_I_N"/>
    <property type="match status" value="1"/>
</dbReference>
<dbReference type="InterPro" id="IPR020829">
    <property type="entry name" value="GlycerAld_3-P_DH_cat"/>
</dbReference>
<comment type="caution">
    <text evidence="11">The sequence shown here is derived from an EMBL/GenBank/DDBJ whole genome shotgun (WGS) entry which is preliminary data.</text>
</comment>
<feature type="binding site" evidence="6">
    <location>
        <position position="37"/>
    </location>
    <ligand>
        <name>NAD(+)</name>
        <dbReference type="ChEBI" id="CHEBI:57540"/>
    </ligand>
</feature>
<feature type="binding site" evidence="5">
    <location>
        <begin position="154"/>
        <end position="156"/>
    </location>
    <ligand>
        <name>D-glyceraldehyde 3-phosphate</name>
        <dbReference type="ChEBI" id="CHEBI:59776"/>
    </ligand>
</feature>
<dbReference type="FunFam" id="3.40.50.720:FF:000001">
    <property type="entry name" value="Glyceraldehyde-3-phosphate dehydrogenase"/>
    <property type="match status" value="1"/>
</dbReference>
<dbReference type="Proteomes" id="UP000006034">
    <property type="component" value="Unassembled WGS sequence"/>
</dbReference>
<dbReference type="InterPro" id="IPR020831">
    <property type="entry name" value="GlycerAld/Erythrose_P_DH"/>
</dbReference>
<dbReference type="InterPro" id="IPR020828">
    <property type="entry name" value="GlycerAld_3-P_DH_NAD(P)-bd"/>
</dbReference>
<keyword evidence="6" id="KW-0520">NAD</keyword>
<dbReference type="PROSITE" id="PS00071">
    <property type="entry name" value="GAPDH"/>
    <property type="match status" value="1"/>
</dbReference>
<dbReference type="Gene3D" id="3.40.50.720">
    <property type="entry name" value="NAD(P)-binding Rossmann-like Domain"/>
    <property type="match status" value="1"/>
</dbReference>
<dbReference type="FunFam" id="3.30.360.10:FF:000002">
    <property type="entry name" value="Glyceraldehyde-3-phosphate dehydrogenase"/>
    <property type="match status" value="1"/>
</dbReference>
<feature type="binding site" evidence="6">
    <location>
        <begin position="13"/>
        <end position="14"/>
    </location>
    <ligand>
        <name>NAD(+)</name>
        <dbReference type="ChEBI" id="CHEBI:57540"/>
    </ligand>
</feature>
<dbReference type="Gene3D" id="3.30.360.10">
    <property type="entry name" value="Dihydrodipicolinate Reductase, domain 2"/>
    <property type="match status" value="1"/>
</dbReference>
<feature type="binding site" evidence="6">
    <location>
        <position position="123"/>
    </location>
    <ligand>
        <name>NAD(+)</name>
        <dbReference type="ChEBI" id="CHEBI:57540"/>
    </ligand>
</feature>
<dbReference type="SUPFAM" id="SSF55347">
    <property type="entry name" value="Glyceraldehyde-3-phosphate dehydrogenase-like, C-terminal domain"/>
    <property type="match status" value="1"/>
</dbReference>
<evidence type="ECO:0000313" key="11">
    <source>
        <dbReference type="EMBL" id="EFV44188.1"/>
    </source>
</evidence>
<evidence type="ECO:0000256" key="8">
    <source>
        <dbReference type="RuleBase" id="RU000397"/>
    </source>
</evidence>
<evidence type="ECO:0000313" key="12">
    <source>
        <dbReference type="Proteomes" id="UP000006034"/>
    </source>
</evidence>
<protein>
    <recommendedName>
        <fullName evidence="9">Glyceraldehyde-3-phosphate dehydrogenase</fullName>
        <ecNumber evidence="9">1.2.1.-</ecNumber>
    </recommendedName>
</protein>
<feature type="domain" description="Glyceraldehyde 3-phosphate dehydrogenase NAD(P) binding" evidence="10">
    <location>
        <begin position="4"/>
        <end position="155"/>
    </location>
</feature>
<sequence length="338" mass="37147">MQKVRVGINGFGRIGRQVFRALHAKYQDKVEVVAINDLFDAETNFHLLEYDTNYGRANLDAVVEGNNATVGDWKIHCFAERDPKLLTWGAYGVDVVVESTGIFRSAKQAHVHIENGAKKVIITAPAKEEDLTIVMGVNHNDYDPAKHHVVSNASCTTNCLAPVALVVERLFGIVSGAMTTVHAYTNDQRILDLPHKDLRRARAAACNIIPTSTGAAQAVAKVIPSLKGKFTGWSLRVPTPTVSVVDFTAILNKDTDTDTMRAALKEAAEGELKGILAYSDAQLVSMDFKGNPHSSIVEAEYTTVQDGKLAKIVSWYDNEWGYSNRVADLIMWMKEKGF</sequence>
<dbReference type="InterPro" id="IPR006424">
    <property type="entry name" value="Glyceraldehyde-3-P_DH_1"/>
</dbReference>
<feature type="active site" description="Nucleophile" evidence="4">
    <location>
        <position position="155"/>
    </location>
</feature>
<dbReference type="Pfam" id="PF00044">
    <property type="entry name" value="Gp_dh_N"/>
    <property type="match status" value="1"/>
</dbReference>
<organism evidence="11 12">
    <name type="scientific">Bilophila wadsworthia (strain 3_1_6)</name>
    <dbReference type="NCBI Taxonomy" id="563192"/>
    <lineage>
        <taxon>Bacteria</taxon>
        <taxon>Pseudomonadati</taxon>
        <taxon>Thermodesulfobacteriota</taxon>
        <taxon>Desulfovibrionia</taxon>
        <taxon>Desulfovibrionales</taxon>
        <taxon>Desulfovibrionaceae</taxon>
        <taxon>Bilophila</taxon>
    </lineage>
</organism>
<dbReference type="HOGENOM" id="CLU_030140_0_2_7"/>
<feature type="site" description="Activates thiol group during catalysis" evidence="7">
    <location>
        <position position="182"/>
    </location>
</feature>
<comment type="similarity">
    <text evidence="1 8">Belongs to the glyceraldehyde-3-phosphate dehydrogenase family.</text>
</comment>
<evidence type="ECO:0000259" key="10">
    <source>
        <dbReference type="SMART" id="SM00846"/>
    </source>
</evidence>
<keyword evidence="3 9" id="KW-0560">Oxidoreductase</keyword>
<dbReference type="SMART" id="SM00846">
    <property type="entry name" value="Gp_dh_N"/>
    <property type="match status" value="1"/>
</dbReference>
<evidence type="ECO:0000256" key="1">
    <source>
        <dbReference type="ARBA" id="ARBA00007406"/>
    </source>
</evidence>
<evidence type="ECO:0000256" key="2">
    <source>
        <dbReference type="ARBA" id="ARBA00011881"/>
    </source>
</evidence>
<dbReference type="GO" id="GO:0006006">
    <property type="term" value="P:glucose metabolic process"/>
    <property type="evidence" value="ECO:0007669"/>
    <property type="project" value="InterPro"/>
</dbReference>
<dbReference type="PIRSF" id="PIRSF000149">
    <property type="entry name" value="GAP_DH"/>
    <property type="match status" value="1"/>
</dbReference>
<dbReference type="GeneID" id="78085154"/>
<dbReference type="InterPro" id="IPR036291">
    <property type="entry name" value="NAD(P)-bd_dom_sf"/>
</dbReference>
<keyword evidence="6" id="KW-0547">Nucleotide-binding</keyword>
<dbReference type="RefSeq" id="WP_005027791.1">
    <property type="nucleotide sequence ID" value="NZ_KE150238.1"/>
</dbReference>
<dbReference type="NCBIfam" id="TIGR01534">
    <property type="entry name" value="GAPDH-I"/>
    <property type="match status" value="1"/>
</dbReference>
<comment type="subunit">
    <text evidence="2">Homotetramer.</text>
</comment>
<dbReference type="OrthoDB" id="9803304at2"/>
<evidence type="ECO:0000256" key="4">
    <source>
        <dbReference type="PIRSR" id="PIRSR000149-1"/>
    </source>
</evidence>
<feature type="binding site" evidence="5">
    <location>
        <begin position="213"/>
        <end position="214"/>
    </location>
    <ligand>
        <name>D-glyceraldehyde 3-phosphate</name>
        <dbReference type="ChEBI" id="CHEBI:59776"/>
    </ligand>
</feature>
<evidence type="ECO:0000256" key="7">
    <source>
        <dbReference type="PIRSR" id="PIRSR000149-4"/>
    </source>
</evidence>
<proteinExistence type="inferred from homology"/>
<feature type="binding site" evidence="5">
    <location>
        <position position="185"/>
    </location>
    <ligand>
        <name>D-glyceraldehyde 3-phosphate</name>
        <dbReference type="ChEBI" id="CHEBI:59776"/>
    </ligand>
</feature>
<feature type="binding site" evidence="6">
    <location>
        <position position="81"/>
    </location>
    <ligand>
        <name>NAD(+)</name>
        <dbReference type="ChEBI" id="CHEBI:57540"/>
    </ligand>
</feature>
<evidence type="ECO:0000256" key="3">
    <source>
        <dbReference type="ARBA" id="ARBA00023002"/>
    </source>
</evidence>
<dbReference type="PANTHER" id="PTHR43148">
    <property type="entry name" value="GLYCERALDEHYDE-3-PHOSPHATE DEHYDROGENASE 2"/>
    <property type="match status" value="1"/>
</dbReference>
<accession>E5Y748</accession>
<dbReference type="eggNOG" id="COG0057">
    <property type="taxonomic scope" value="Bacteria"/>
</dbReference>